<accession>A0AAV5QR96</accession>
<dbReference type="PROSITE" id="PS50030">
    <property type="entry name" value="UBA"/>
    <property type="match status" value="1"/>
</dbReference>
<dbReference type="EMBL" id="BTFZ01000011">
    <property type="protein sequence ID" value="GMM37313.1"/>
    <property type="molecule type" value="Genomic_DNA"/>
</dbReference>
<comment type="caution">
    <text evidence="14">The sequence shown here is derived from an EMBL/GenBank/DDBJ whole genome shotgun (WGS) entry which is preliminary data.</text>
</comment>
<reference evidence="14 15" key="1">
    <citation type="journal article" date="2023" name="Elife">
        <title>Identification of key yeast species and microbe-microbe interactions impacting larval growth of Drosophila in the wild.</title>
        <authorList>
            <person name="Mure A."/>
            <person name="Sugiura Y."/>
            <person name="Maeda R."/>
            <person name="Honda K."/>
            <person name="Sakurai N."/>
            <person name="Takahashi Y."/>
            <person name="Watada M."/>
            <person name="Katoh T."/>
            <person name="Gotoh A."/>
            <person name="Gotoh Y."/>
            <person name="Taniguchi I."/>
            <person name="Nakamura K."/>
            <person name="Hayashi T."/>
            <person name="Katayama T."/>
            <person name="Uemura T."/>
            <person name="Hattori Y."/>
        </authorList>
    </citation>
    <scope>NUCLEOTIDE SEQUENCE [LARGE SCALE GENOMIC DNA]</scope>
    <source>
        <strain evidence="14 15">SC-9</strain>
    </source>
</reference>
<dbReference type="RefSeq" id="XP_064854309.1">
    <property type="nucleotide sequence ID" value="XM_064998237.1"/>
</dbReference>
<sequence length="432" mass="46850">MKISISIAQTETILSVHVPNDMSLLDLRAYLEAEDSAISGNWKLSLNSKTFTEEDTSKTLEELGIKDNDLLLISTSTATANGPSSSTTTTNNAGAAALEDQRIEELRCQLLNEPQIRAQYPPEMLDTLNEPEQFKLFFKSLMRQGIQGNAVNSANIHGDPDDPENQKRILEMIQQEQIEENMRNALEYSPETFATVSMLYVDVELNGHKVKAFVDSGAQRTILSQKMAEECGISRLIDRRFRGIAAGVGSGEIIGQIHSATIKIDKYFFPCSFTILDTNVDFLLGLDMLKRHQGIIDLKNNKLVLGDAEASFLPESQIPRSMFNSGENLPGSLAPNGSRLGGNIFSAENPAPSKKAKVTTEAPSAASSAAGNAALSRSDVTTAAPASTSTSRKYTDATINQLVSLGFTRDQVIKALDATGGNAEFAASYLFQ</sequence>
<evidence type="ECO:0000256" key="7">
    <source>
        <dbReference type="ARBA" id="ARBA00022670"/>
    </source>
</evidence>
<dbReference type="PROSITE" id="PS50053">
    <property type="entry name" value="UBIQUITIN_2"/>
    <property type="match status" value="1"/>
</dbReference>
<dbReference type="InterPro" id="IPR029071">
    <property type="entry name" value="Ubiquitin-like_domsf"/>
</dbReference>
<evidence type="ECO:0000256" key="9">
    <source>
        <dbReference type="ARBA" id="ARBA00022801"/>
    </source>
</evidence>
<proteinExistence type="inferred from homology"/>
<feature type="domain" description="Peptidase A2" evidence="13">
    <location>
        <begin position="210"/>
        <end position="288"/>
    </location>
</feature>
<dbReference type="Proteomes" id="UP001360560">
    <property type="component" value="Unassembled WGS sequence"/>
</dbReference>
<keyword evidence="6" id="KW-0963">Cytoplasm</keyword>
<evidence type="ECO:0000256" key="10">
    <source>
        <dbReference type="SAM" id="MobiDB-lite"/>
    </source>
</evidence>
<dbReference type="GO" id="GO:0005737">
    <property type="term" value="C:cytoplasm"/>
    <property type="evidence" value="ECO:0007669"/>
    <property type="project" value="UniProtKB-SubCell"/>
</dbReference>
<dbReference type="InterPro" id="IPR021109">
    <property type="entry name" value="Peptidase_aspartic_dom_sf"/>
</dbReference>
<dbReference type="PANTHER" id="PTHR15397">
    <property type="entry name" value="SODIUM-GLUCOSE COTRANSPORTER REGULATORY PROTEIN -RELATED"/>
    <property type="match status" value="1"/>
</dbReference>
<evidence type="ECO:0000256" key="4">
    <source>
        <dbReference type="ARBA" id="ARBA00011128"/>
    </source>
</evidence>
<comment type="function">
    <text evidence="1">Probable aspartic protease. May be involved in the regulation of exocytosis. Acts as a linker between the 19S proteasome and polyubiquitinated proteins via UBA domain interactions with ubiquitin for their subsequent degradation. Required for S-phase checkpoint control.</text>
</comment>
<comment type="subunit">
    <text evidence="4">Binds ubiquitin and polyubiquitinated proteins.</text>
</comment>
<dbReference type="GO" id="GO:0004190">
    <property type="term" value="F:aspartic-type endopeptidase activity"/>
    <property type="evidence" value="ECO:0007669"/>
    <property type="project" value="UniProtKB-KW"/>
</dbReference>
<dbReference type="InterPro" id="IPR019103">
    <property type="entry name" value="Peptidase_aspartic_DDI1-type"/>
</dbReference>
<evidence type="ECO:0000256" key="5">
    <source>
        <dbReference type="ARBA" id="ARBA00021491"/>
    </source>
</evidence>
<dbReference type="InterPro" id="IPR015940">
    <property type="entry name" value="UBA"/>
</dbReference>
<dbReference type="GO" id="GO:0006508">
    <property type="term" value="P:proteolysis"/>
    <property type="evidence" value="ECO:0007669"/>
    <property type="project" value="UniProtKB-KW"/>
</dbReference>
<evidence type="ECO:0000256" key="8">
    <source>
        <dbReference type="ARBA" id="ARBA00022750"/>
    </source>
</evidence>
<dbReference type="PANTHER" id="PTHR15397:SF3">
    <property type="entry name" value="DNA DAMAGE INDUCIBLE 1 HOMOLOG 2"/>
    <property type="match status" value="1"/>
</dbReference>
<dbReference type="InterPro" id="IPR001995">
    <property type="entry name" value="Peptidase_A2_cat"/>
</dbReference>
<evidence type="ECO:0000259" key="11">
    <source>
        <dbReference type="PROSITE" id="PS50030"/>
    </source>
</evidence>
<dbReference type="InterPro" id="IPR000626">
    <property type="entry name" value="Ubiquitin-like_dom"/>
</dbReference>
<dbReference type="InterPro" id="IPR009060">
    <property type="entry name" value="UBA-like_sf"/>
</dbReference>
<dbReference type="GeneID" id="90075288"/>
<dbReference type="SUPFAM" id="SSF46934">
    <property type="entry name" value="UBA-like"/>
    <property type="match status" value="1"/>
</dbReference>
<evidence type="ECO:0000313" key="14">
    <source>
        <dbReference type="EMBL" id="GMM37313.1"/>
    </source>
</evidence>
<dbReference type="CDD" id="cd14309">
    <property type="entry name" value="UBA_scDdi1_like"/>
    <property type="match status" value="1"/>
</dbReference>
<keyword evidence="9" id="KW-0378">Hydrolase</keyword>
<evidence type="ECO:0000256" key="6">
    <source>
        <dbReference type="ARBA" id="ARBA00022490"/>
    </source>
</evidence>
<dbReference type="Pfam" id="PF00627">
    <property type="entry name" value="UBA"/>
    <property type="match status" value="1"/>
</dbReference>
<evidence type="ECO:0000256" key="3">
    <source>
        <dbReference type="ARBA" id="ARBA00009136"/>
    </source>
</evidence>
<name>A0AAV5QR96_9ASCO</name>
<evidence type="ECO:0000259" key="13">
    <source>
        <dbReference type="PROSITE" id="PS50175"/>
    </source>
</evidence>
<keyword evidence="15" id="KW-1185">Reference proteome</keyword>
<dbReference type="Gene3D" id="2.40.70.10">
    <property type="entry name" value="Acid Proteases"/>
    <property type="match status" value="1"/>
</dbReference>
<dbReference type="SMART" id="SM00165">
    <property type="entry name" value="UBA"/>
    <property type="match status" value="1"/>
</dbReference>
<feature type="compositionally biased region" description="Low complexity" evidence="10">
    <location>
        <begin position="362"/>
        <end position="371"/>
    </location>
</feature>
<comment type="similarity">
    <text evidence="3">Belongs to the DDI1 family.</text>
</comment>
<dbReference type="SUPFAM" id="SSF54236">
    <property type="entry name" value="Ubiquitin-like"/>
    <property type="match status" value="1"/>
</dbReference>
<evidence type="ECO:0000256" key="2">
    <source>
        <dbReference type="ARBA" id="ARBA00004496"/>
    </source>
</evidence>
<evidence type="ECO:0000256" key="1">
    <source>
        <dbReference type="ARBA" id="ARBA00003231"/>
    </source>
</evidence>
<dbReference type="SUPFAM" id="SSF50630">
    <property type="entry name" value="Acid proteases"/>
    <property type="match status" value="1"/>
</dbReference>
<comment type="subcellular location">
    <subcellularLocation>
        <location evidence="2">Cytoplasm</location>
    </subcellularLocation>
</comment>
<dbReference type="CDD" id="cd01796">
    <property type="entry name" value="Ubl_Ddi1_like"/>
    <property type="match status" value="1"/>
</dbReference>
<feature type="domain" description="UBA" evidence="11">
    <location>
        <begin position="393"/>
        <end position="432"/>
    </location>
</feature>
<dbReference type="Gene3D" id="3.10.20.90">
    <property type="entry name" value="Phosphatidylinositol 3-kinase Catalytic Subunit, Chain A, domain 1"/>
    <property type="match status" value="1"/>
</dbReference>
<feature type="domain" description="Ubiquitin-like" evidence="12">
    <location>
        <begin position="1"/>
        <end position="73"/>
    </location>
</feature>
<feature type="region of interest" description="Disordered" evidence="10">
    <location>
        <begin position="344"/>
        <end position="371"/>
    </location>
</feature>
<gene>
    <name evidence="14" type="ORF">DASC09_046380</name>
</gene>
<organism evidence="14 15">
    <name type="scientific">Saccharomycopsis crataegensis</name>
    <dbReference type="NCBI Taxonomy" id="43959"/>
    <lineage>
        <taxon>Eukaryota</taxon>
        <taxon>Fungi</taxon>
        <taxon>Dikarya</taxon>
        <taxon>Ascomycota</taxon>
        <taxon>Saccharomycotina</taxon>
        <taxon>Saccharomycetes</taxon>
        <taxon>Saccharomycopsidaceae</taxon>
        <taxon>Saccharomycopsis</taxon>
    </lineage>
</organism>
<protein>
    <recommendedName>
        <fullName evidence="5">DNA damage-inducible protein 1</fullName>
    </recommendedName>
</protein>
<dbReference type="InterPro" id="IPR033882">
    <property type="entry name" value="DDI1_N"/>
</dbReference>
<dbReference type="AlphaFoldDB" id="A0AAV5QR96"/>
<evidence type="ECO:0000313" key="15">
    <source>
        <dbReference type="Proteomes" id="UP001360560"/>
    </source>
</evidence>
<dbReference type="CDD" id="cd05479">
    <property type="entry name" value="RP_DDI"/>
    <property type="match status" value="1"/>
</dbReference>
<dbReference type="PROSITE" id="PS50175">
    <property type="entry name" value="ASP_PROT_RETROV"/>
    <property type="match status" value="1"/>
</dbReference>
<keyword evidence="7" id="KW-0645">Protease</keyword>
<evidence type="ECO:0000259" key="12">
    <source>
        <dbReference type="PROSITE" id="PS50053"/>
    </source>
</evidence>
<dbReference type="Pfam" id="PF09668">
    <property type="entry name" value="Asp_protease"/>
    <property type="match status" value="1"/>
</dbReference>
<dbReference type="Gene3D" id="1.10.8.10">
    <property type="entry name" value="DNA helicase RuvA subunit, C-terminal domain"/>
    <property type="match status" value="1"/>
</dbReference>
<keyword evidence="8" id="KW-0064">Aspartyl protease</keyword>